<reference evidence="2 3" key="1">
    <citation type="submission" date="2018-04" db="EMBL/GenBank/DDBJ databases">
        <title>Novel species isolated from glacier.</title>
        <authorList>
            <person name="Liu Q."/>
            <person name="Xin Y.-H."/>
        </authorList>
    </citation>
    <scope>NUCLEOTIDE SEQUENCE [LARGE SCALE GENOMIC DNA]</scope>
    <source>
        <strain evidence="2 3">GT1R17</strain>
    </source>
</reference>
<dbReference type="GO" id="GO:0009254">
    <property type="term" value="P:peptidoglycan turnover"/>
    <property type="evidence" value="ECO:0007669"/>
    <property type="project" value="UniProtKB-UniRule"/>
</dbReference>
<comment type="caution">
    <text evidence="2">The sequence shown here is derived from an EMBL/GenBank/DDBJ whole genome shotgun (WGS) entry which is preliminary data.</text>
</comment>
<dbReference type="OrthoDB" id="9763949at2"/>
<proteinExistence type="inferred from homology"/>
<dbReference type="AlphaFoldDB" id="A0A2T5MBD8"/>
<comment type="function">
    <text evidence="1">Catalyzes the specific phosphorylation of 1,6-anhydro-N-acetylmuramic acid (anhMurNAc) with the simultaneous cleavage of the 1,6-anhydro ring, generating MurNAc-6-P. Is required for the utilization of anhMurNAc either imported from the medium or derived from its own cell wall murein, and thus plays a role in cell wall recycling.</text>
</comment>
<dbReference type="GO" id="GO:0005524">
    <property type="term" value="F:ATP binding"/>
    <property type="evidence" value="ECO:0007669"/>
    <property type="project" value="UniProtKB-UniRule"/>
</dbReference>
<protein>
    <recommendedName>
        <fullName evidence="1">Anhydro-N-acetylmuramic acid kinase</fullName>
        <ecNumber evidence="1">2.7.1.170</ecNumber>
    </recommendedName>
    <alternativeName>
        <fullName evidence="1">AnhMurNAc kinase</fullName>
    </alternativeName>
</protein>
<dbReference type="CDD" id="cd24050">
    <property type="entry name" value="ASKHA_NBD_ANMK"/>
    <property type="match status" value="1"/>
</dbReference>
<comment type="pathway">
    <text evidence="1">Cell wall biogenesis; peptidoglycan recycling.</text>
</comment>
<keyword evidence="1" id="KW-0067">ATP-binding</keyword>
<name>A0A2T5MBD8_9GAMM</name>
<dbReference type="GO" id="GO:0016773">
    <property type="term" value="F:phosphotransferase activity, alcohol group as acceptor"/>
    <property type="evidence" value="ECO:0007669"/>
    <property type="project" value="UniProtKB-UniRule"/>
</dbReference>
<dbReference type="GO" id="GO:0097175">
    <property type="term" value="P:1,6-anhydro-N-acetyl-beta-muramic acid catabolic process"/>
    <property type="evidence" value="ECO:0007669"/>
    <property type="project" value="UniProtKB-UniRule"/>
</dbReference>
<dbReference type="GO" id="GO:0016301">
    <property type="term" value="F:kinase activity"/>
    <property type="evidence" value="ECO:0007669"/>
    <property type="project" value="UniProtKB-KW"/>
</dbReference>
<organism evidence="2 3">
    <name type="scientific">Stenotrophobium rhamnosiphilum</name>
    <dbReference type="NCBI Taxonomy" id="2029166"/>
    <lineage>
        <taxon>Bacteria</taxon>
        <taxon>Pseudomonadati</taxon>
        <taxon>Pseudomonadota</taxon>
        <taxon>Gammaproteobacteria</taxon>
        <taxon>Nevskiales</taxon>
        <taxon>Nevskiaceae</taxon>
        <taxon>Stenotrophobium</taxon>
    </lineage>
</organism>
<keyword evidence="1" id="KW-0119">Carbohydrate metabolism</keyword>
<dbReference type="NCBIfam" id="NF007139">
    <property type="entry name" value="PRK09585.1-3"/>
    <property type="match status" value="1"/>
</dbReference>
<dbReference type="EC" id="2.7.1.170" evidence="1"/>
<dbReference type="EMBL" id="QANS01000008">
    <property type="protein sequence ID" value="PTU29038.1"/>
    <property type="molecule type" value="Genomic_DNA"/>
</dbReference>
<dbReference type="PANTHER" id="PTHR30605">
    <property type="entry name" value="ANHYDRO-N-ACETYLMURAMIC ACID KINASE"/>
    <property type="match status" value="1"/>
</dbReference>
<dbReference type="UniPathway" id="UPA00544"/>
<evidence type="ECO:0000256" key="1">
    <source>
        <dbReference type="HAMAP-Rule" id="MF_01270"/>
    </source>
</evidence>
<evidence type="ECO:0000313" key="2">
    <source>
        <dbReference type="EMBL" id="PTU29038.1"/>
    </source>
</evidence>
<accession>A0A2T5MBD8</accession>
<dbReference type="PANTHER" id="PTHR30605:SF0">
    <property type="entry name" value="ANHYDRO-N-ACETYLMURAMIC ACID KINASE"/>
    <property type="match status" value="1"/>
</dbReference>
<feature type="binding site" evidence="1">
    <location>
        <begin position="11"/>
        <end position="18"/>
    </location>
    <ligand>
        <name>ATP</name>
        <dbReference type="ChEBI" id="CHEBI:30616"/>
    </ligand>
</feature>
<dbReference type="UniPathway" id="UPA00343"/>
<keyword evidence="1" id="KW-0547">Nucleotide-binding</keyword>
<dbReference type="SUPFAM" id="SSF53067">
    <property type="entry name" value="Actin-like ATPase domain"/>
    <property type="match status" value="1"/>
</dbReference>
<dbReference type="Gene3D" id="3.30.420.40">
    <property type="match status" value="2"/>
</dbReference>
<comment type="similarity">
    <text evidence="1">Belongs to the anhydro-N-acetylmuramic acid kinase family.</text>
</comment>
<keyword evidence="3" id="KW-1185">Reference proteome</keyword>
<keyword evidence="1" id="KW-0808">Transferase</keyword>
<evidence type="ECO:0000313" key="3">
    <source>
        <dbReference type="Proteomes" id="UP000244248"/>
    </source>
</evidence>
<comment type="pathway">
    <text evidence="1">Amino-sugar metabolism; 1,6-anhydro-N-acetylmuramate degradation.</text>
</comment>
<dbReference type="HAMAP" id="MF_01270">
    <property type="entry name" value="AnhMurNAc_kinase"/>
    <property type="match status" value="1"/>
</dbReference>
<gene>
    <name evidence="1" type="primary">anmK</name>
    <name evidence="2" type="ORF">CJD38_16885</name>
</gene>
<dbReference type="GO" id="GO:0006040">
    <property type="term" value="P:amino sugar metabolic process"/>
    <property type="evidence" value="ECO:0007669"/>
    <property type="project" value="InterPro"/>
</dbReference>
<comment type="catalytic activity">
    <reaction evidence="1">
        <text>1,6-anhydro-N-acetyl-beta-muramate + ATP + H2O = N-acetyl-D-muramate 6-phosphate + ADP + H(+)</text>
        <dbReference type="Rhea" id="RHEA:24952"/>
        <dbReference type="ChEBI" id="CHEBI:15377"/>
        <dbReference type="ChEBI" id="CHEBI:15378"/>
        <dbReference type="ChEBI" id="CHEBI:30616"/>
        <dbReference type="ChEBI" id="CHEBI:58690"/>
        <dbReference type="ChEBI" id="CHEBI:58722"/>
        <dbReference type="ChEBI" id="CHEBI:456216"/>
        <dbReference type="EC" id="2.7.1.170"/>
    </reaction>
</comment>
<dbReference type="InterPro" id="IPR043129">
    <property type="entry name" value="ATPase_NBD"/>
</dbReference>
<sequence>MRALYIGVMSGTSMDGVDAALCEFDGLIFRKLVATHTLQYEVALRERLLHLQRREPSLTLREFVELDQGVAKTFASAVQELIAQAGVQPSQITAIGSHGQTIFHDPLVLGSSLQLGNPSLISAHTDIDTVADFRRKDMALGGHGAPLVPAFHEAIFGSRNEMRCAVNIGGIANITVLPCDEKPVRGFDTGPGNGLMDEWAARHLQKSFDHNGEFAAAGTLNQNLLDALLADPYFALTPPKSTGRGDFHLDWLEQRYPTLTQLSPADVQRTLCELTARSIVDAIAAHAPTTHRIIVCGGGSKNGFLMQRLTALSGKPVGVSDDYGLSSSWVEAAAFAWLAMRTINNLPGNLPAVTGASASSILGGIFRA</sequence>
<keyword evidence="1 2" id="KW-0418">Kinase</keyword>
<dbReference type="InterPro" id="IPR005338">
    <property type="entry name" value="Anhydro_N_Ac-Mur_kinase"/>
</dbReference>
<dbReference type="Pfam" id="PF03702">
    <property type="entry name" value="AnmK"/>
    <property type="match status" value="1"/>
</dbReference>
<dbReference type="RefSeq" id="WP_107941569.1">
    <property type="nucleotide sequence ID" value="NZ_QANS01000008.1"/>
</dbReference>
<dbReference type="Proteomes" id="UP000244248">
    <property type="component" value="Unassembled WGS sequence"/>
</dbReference>